<dbReference type="AlphaFoldDB" id="A0A432ZZC7"/>
<dbReference type="Pfam" id="PF12246">
    <property type="entry name" value="MKT1_C"/>
    <property type="match status" value="1"/>
</dbReference>
<organism evidence="2 3">
    <name type="scientific">Jimgerdemannia flammicorona</name>
    <dbReference type="NCBI Taxonomy" id="994334"/>
    <lineage>
        <taxon>Eukaryota</taxon>
        <taxon>Fungi</taxon>
        <taxon>Fungi incertae sedis</taxon>
        <taxon>Mucoromycota</taxon>
        <taxon>Mucoromycotina</taxon>
        <taxon>Endogonomycetes</taxon>
        <taxon>Endogonales</taxon>
        <taxon>Endogonaceae</taxon>
        <taxon>Jimgerdemannia</taxon>
    </lineage>
</organism>
<keyword evidence="3" id="KW-1185">Reference proteome</keyword>
<dbReference type="OrthoDB" id="17262at2759"/>
<dbReference type="InterPro" id="IPR022039">
    <property type="entry name" value="MKT1_C"/>
</dbReference>
<evidence type="ECO:0000313" key="3">
    <source>
        <dbReference type="Proteomes" id="UP000268093"/>
    </source>
</evidence>
<dbReference type="Proteomes" id="UP000268093">
    <property type="component" value="Unassembled WGS sequence"/>
</dbReference>
<dbReference type="EMBL" id="RBNI01026877">
    <property type="protein sequence ID" value="RUO95685.1"/>
    <property type="molecule type" value="Genomic_DNA"/>
</dbReference>
<gene>
    <name evidence="2" type="ORF">BC936DRAFT_143436</name>
</gene>
<name>A0A432ZZC7_9FUNG</name>
<evidence type="ECO:0000259" key="1">
    <source>
        <dbReference type="Pfam" id="PF12246"/>
    </source>
</evidence>
<evidence type="ECO:0000313" key="2">
    <source>
        <dbReference type="EMBL" id="RUO95685.1"/>
    </source>
</evidence>
<comment type="caution">
    <text evidence="2">The sequence shown here is derived from an EMBL/GenBank/DDBJ whole genome shotgun (WGS) entry which is preliminary data.</text>
</comment>
<sequence>MFALSLFLNGRCRRDRDDYLQISCRSVIVYLQLPVILSIEPRDSPGPSPQPPRSLPYLQDVNTALGLVVKFYLEGLITSASAASTDADSAHAPLAPAPTQSQFGDALVRLDDTFTSCSDVRSDLKRGFDFWDRVVAGVHVLHHNKSIPEELAVQFVEADRWVKERRF</sequence>
<protein>
    <submittedName>
        <fullName evidence="2">Temperature dependent protein affecting M2 dsRNA replication-domain-containing protein</fullName>
    </submittedName>
</protein>
<feature type="domain" description="Post-transcriptional regulator MKT1 C-terminal" evidence="1">
    <location>
        <begin position="53"/>
        <end position="163"/>
    </location>
</feature>
<reference evidence="2 3" key="1">
    <citation type="journal article" date="2018" name="New Phytol.">
        <title>Phylogenomics of Endogonaceae and evolution of mycorrhizas within Mucoromycota.</title>
        <authorList>
            <person name="Chang Y."/>
            <person name="Desiro A."/>
            <person name="Na H."/>
            <person name="Sandor L."/>
            <person name="Lipzen A."/>
            <person name="Clum A."/>
            <person name="Barry K."/>
            <person name="Grigoriev I.V."/>
            <person name="Martin F.M."/>
            <person name="Stajich J.E."/>
            <person name="Smith M.E."/>
            <person name="Bonito G."/>
            <person name="Spatafora J.W."/>
        </authorList>
    </citation>
    <scope>NUCLEOTIDE SEQUENCE [LARGE SCALE GENOMIC DNA]</scope>
    <source>
        <strain evidence="2 3">GMNB39</strain>
    </source>
</reference>
<accession>A0A432ZZC7</accession>
<proteinExistence type="predicted"/>